<name>A0A176RTZ3_9GAMM</name>
<dbReference type="PATRIC" id="fig|1003181.4.peg.6857"/>
<dbReference type="InterPro" id="IPR006597">
    <property type="entry name" value="Sel1-like"/>
</dbReference>
<evidence type="ECO:0000313" key="2">
    <source>
        <dbReference type="Proteomes" id="UP000076962"/>
    </source>
</evidence>
<organism evidence="1 2">
    <name type="scientific">Candidatus Thiomargarita nelsonii</name>
    <dbReference type="NCBI Taxonomy" id="1003181"/>
    <lineage>
        <taxon>Bacteria</taxon>
        <taxon>Pseudomonadati</taxon>
        <taxon>Pseudomonadota</taxon>
        <taxon>Gammaproteobacteria</taxon>
        <taxon>Thiotrichales</taxon>
        <taxon>Thiotrichaceae</taxon>
        <taxon>Thiomargarita</taxon>
    </lineage>
</organism>
<dbReference type="SUPFAM" id="SSF81901">
    <property type="entry name" value="HCP-like"/>
    <property type="match status" value="1"/>
</dbReference>
<comment type="caution">
    <text evidence="1">The sequence shown here is derived from an EMBL/GenBank/DDBJ whole genome shotgun (WGS) entry which is preliminary data.</text>
</comment>
<sequence length="41" mass="4605">MIYIKGYGVTQSYQEAVKWFRKAAEQGDALAQDALRKIGAE</sequence>
<dbReference type="Gene3D" id="1.25.40.10">
    <property type="entry name" value="Tetratricopeptide repeat domain"/>
    <property type="match status" value="1"/>
</dbReference>
<dbReference type="Proteomes" id="UP000076962">
    <property type="component" value="Unassembled WGS sequence"/>
</dbReference>
<gene>
    <name evidence="1" type="ORF">THIOM_005176</name>
</gene>
<protein>
    <recommendedName>
        <fullName evidence="3">Sel1 domain protein repeat-containing protein</fullName>
    </recommendedName>
</protein>
<proteinExistence type="predicted"/>
<dbReference type="Pfam" id="PF08238">
    <property type="entry name" value="Sel1"/>
    <property type="match status" value="1"/>
</dbReference>
<dbReference type="EMBL" id="LUTY01002901">
    <property type="protein sequence ID" value="OAD19201.1"/>
    <property type="molecule type" value="Genomic_DNA"/>
</dbReference>
<dbReference type="InterPro" id="IPR011990">
    <property type="entry name" value="TPR-like_helical_dom_sf"/>
</dbReference>
<keyword evidence="2" id="KW-1185">Reference proteome</keyword>
<dbReference type="AlphaFoldDB" id="A0A176RTZ3"/>
<evidence type="ECO:0000313" key="1">
    <source>
        <dbReference type="EMBL" id="OAD19201.1"/>
    </source>
</evidence>
<reference evidence="1 2" key="1">
    <citation type="submission" date="2016-05" db="EMBL/GenBank/DDBJ databases">
        <title>Single-cell genome of chain-forming Candidatus Thiomargarita nelsonii and comparison to other large sulfur-oxidizing bacteria.</title>
        <authorList>
            <person name="Winkel M."/>
            <person name="Salman V."/>
            <person name="Woyke T."/>
            <person name="Schulz-Vogt H."/>
            <person name="Richter M."/>
            <person name="Flood B."/>
            <person name="Bailey J."/>
            <person name="Amann R."/>
            <person name="Mussmann M."/>
        </authorList>
    </citation>
    <scope>NUCLEOTIDE SEQUENCE [LARGE SCALE GENOMIC DNA]</scope>
    <source>
        <strain evidence="1 2">THI036</strain>
    </source>
</reference>
<accession>A0A176RTZ3</accession>
<evidence type="ECO:0008006" key="3">
    <source>
        <dbReference type="Google" id="ProtNLM"/>
    </source>
</evidence>